<dbReference type="CDD" id="cd16894">
    <property type="entry name" value="MltD-like"/>
    <property type="match status" value="1"/>
</dbReference>
<dbReference type="CDD" id="cd00118">
    <property type="entry name" value="LysM"/>
    <property type="match status" value="3"/>
</dbReference>
<keyword evidence="4" id="KW-1185">Reference proteome</keyword>
<dbReference type="InterPro" id="IPR023346">
    <property type="entry name" value="Lysozyme-like_dom_sf"/>
</dbReference>
<organism evidence="3 4">
    <name type="scientific">Paraferrimonas haliotis</name>
    <dbReference type="NCBI Taxonomy" id="2013866"/>
    <lineage>
        <taxon>Bacteria</taxon>
        <taxon>Pseudomonadati</taxon>
        <taxon>Pseudomonadota</taxon>
        <taxon>Gammaproteobacteria</taxon>
        <taxon>Alteromonadales</taxon>
        <taxon>Ferrimonadaceae</taxon>
        <taxon>Paraferrimonas</taxon>
    </lineage>
</organism>
<protein>
    <submittedName>
        <fullName evidence="3">Lytic transglycosylase</fullName>
    </submittedName>
</protein>
<dbReference type="FunFam" id="1.10.530.10:FF:000004">
    <property type="entry name" value="Membrane-bound lytic murein transglycosylase D"/>
    <property type="match status" value="1"/>
</dbReference>
<dbReference type="InterPro" id="IPR036779">
    <property type="entry name" value="LysM_dom_sf"/>
</dbReference>
<dbReference type="PANTHER" id="PTHR33734">
    <property type="entry name" value="LYSM DOMAIN-CONTAINING GPI-ANCHORED PROTEIN 2"/>
    <property type="match status" value="1"/>
</dbReference>
<comment type="caution">
    <text evidence="3">The sequence shown here is derived from an EMBL/GenBank/DDBJ whole genome shotgun (WGS) entry which is preliminary data.</text>
</comment>
<dbReference type="Proteomes" id="UP001157439">
    <property type="component" value="Unassembled WGS sequence"/>
</dbReference>
<dbReference type="SUPFAM" id="SSF54106">
    <property type="entry name" value="LysM domain"/>
    <property type="match status" value="3"/>
</dbReference>
<dbReference type="InterPro" id="IPR018392">
    <property type="entry name" value="LysM"/>
</dbReference>
<dbReference type="PROSITE" id="PS51782">
    <property type="entry name" value="LYSM"/>
    <property type="match status" value="3"/>
</dbReference>
<dbReference type="SUPFAM" id="SSF53955">
    <property type="entry name" value="Lysozyme-like"/>
    <property type="match status" value="1"/>
</dbReference>
<dbReference type="EMBL" id="BSPO01000003">
    <property type="protein sequence ID" value="GLS84486.1"/>
    <property type="molecule type" value="Genomic_DNA"/>
</dbReference>
<feature type="signal peptide" evidence="1">
    <location>
        <begin position="1"/>
        <end position="22"/>
    </location>
</feature>
<dbReference type="Gene3D" id="1.10.530.10">
    <property type="match status" value="1"/>
</dbReference>
<name>A0AA37X023_9GAMM</name>
<evidence type="ECO:0000259" key="2">
    <source>
        <dbReference type="PROSITE" id="PS51782"/>
    </source>
</evidence>
<feature type="domain" description="LysM" evidence="2">
    <location>
        <begin position="470"/>
        <end position="513"/>
    </location>
</feature>
<dbReference type="GO" id="GO:0008932">
    <property type="term" value="F:lytic endotransglycosylase activity"/>
    <property type="evidence" value="ECO:0007669"/>
    <property type="project" value="TreeGrafter"/>
</dbReference>
<keyword evidence="1" id="KW-0732">Signal</keyword>
<evidence type="ECO:0000313" key="4">
    <source>
        <dbReference type="Proteomes" id="UP001157439"/>
    </source>
</evidence>
<proteinExistence type="predicted"/>
<dbReference type="InterPro" id="IPR008258">
    <property type="entry name" value="Transglycosylase_SLT_dom_1"/>
</dbReference>
<dbReference type="Pfam" id="PF01476">
    <property type="entry name" value="LysM"/>
    <property type="match status" value="3"/>
</dbReference>
<gene>
    <name evidence="3" type="ORF">GCM10007894_24630</name>
</gene>
<feature type="domain" description="LysM" evidence="2">
    <location>
        <begin position="337"/>
        <end position="380"/>
    </location>
</feature>
<reference evidence="3 4" key="1">
    <citation type="journal article" date="2014" name="Int. J. Syst. Evol. Microbiol.">
        <title>Complete genome sequence of Corynebacterium casei LMG S-19264T (=DSM 44701T), isolated from a smear-ripened cheese.</title>
        <authorList>
            <consortium name="US DOE Joint Genome Institute (JGI-PGF)"/>
            <person name="Walter F."/>
            <person name="Albersmeier A."/>
            <person name="Kalinowski J."/>
            <person name="Ruckert C."/>
        </authorList>
    </citation>
    <scope>NUCLEOTIDE SEQUENCE [LARGE SCALE GENOMIC DNA]</scope>
    <source>
        <strain evidence="3 4">NBRC 112785</strain>
    </source>
</reference>
<evidence type="ECO:0000313" key="3">
    <source>
        <dbReference type="EMBL" id="GLS84486.1"/>
    </source>
</evidence>
<dbReference type="PROSITE" id="PS51257">
    <property type="entry name" value="PROKAR_LIPOPROTEIN"/>
    <property type="match status" value="1"/>
</dbReference>
<dbReference type="RefSeq" id="WP_095499291.1">
    <property type="nucleotide sequence ID" value="NZ_BSPO01000003.1"/>
</dbReference>
<dbReference type="Pfam" id="PF01464">
    <property type="entry name" value="SLT"/>
    <property type="match status" value="1"/>
</dbReference>
<evidence type="ECO:0000256" key="1">
    <source>
        <dbReference type="SAM" id="SignalP"/>
    </source>
</evidence>
<feature type="domain" description="LysM" evidence="2">
    <location>
        <begin position="410"/>
        <end position="454"/>
    </location>
</feature>
<sequence>MRQFVPTALVAALLLAGCQSSSTITKQPEPLPTEPTNTAPANAAVVETPPKEPVKTEQAVVIEDVWQRMRMQMHMPIPQNKRVQTFENWYKRNPKHLARVSKRAEPYMYYIMEQVEARGLPMELALLPIIESAFAPYAISHVGASGFWQFTKPTAKHFGLHMDWWYDGRHDVIAATDAALDMLEYLYRRLDNNWLYAVAAYNSGEGRVMRSIRRNKQQGLATDFWSLNLPSETEKYVPQLLALADVIKNPDQYGITLFPIANKPVVEAVDAGSQIDLAFAADMANMSVQELQKLNSGYMQWATSPNGPHNILLPIDRVETFNNALANTDANARIKWQRYQIKNGDSLSVIAQRHKTSVDIIKQINGMNNNRIVAGKHLLIPVAAKDLSQYPLSLAQRQQAAQAASAPNKINHVIQAGDSLWKIGQQYNVSYKKIARWNNMAENAPLRPGRTLVVYSNSAKVTSNGVIRTITYRVRKGDSLSLIASRFNVTVKQLKQWNQFDSKYLQPGQRLKVHVDITKVNV</sequence>
<dbReference type="Gene3D" id="3.10.350.10">
    <property type="entry name" value="LysM domain"/>
    <property type="match status" value="3"/>
</dbReference>
<dbReference type="SMART" id="SM00257">
    <property type="entry name" value="LysM"/>
    <property type="match status" value="3"/>
</dbReference>
<feature type="chain" id="PRO_5041384690" evidence="1">
    <location>
        <begin position="23"/>
        <end position="522"/>
    </location>
</feature>
<dbReference type="AlphaFoldDB" id="A0AA37X023"/>
<accession>A0AA37X023</accession>
<dbReference type="PANTHER" id="PTHR33734:SF22">
    <property type="entry name" value="MEMBRANE-BOUND LYTIC MUREIN TRANSGLYCOSYLASE D"/>
    <property type="match status" value="1"/>
</dbReference>